<dbReference type="Proteomes" id="UP000828236">
    <property type="component" value="Unassembled WGS sequence"/>
</dbReference>
<evidence type="ECO:0000313" key="3">
    <source>
        <dbReference type="EMBL" id="KAH7640927.1"/>
    </source>
</evidence>
<comment type="caution">
    <text evidence="3">The sequence shown here is derived from an EMBL/GenBank/DDBJ whole genome shotgun (WGS) entry which is preliminary data.</text>
</comment>
<keyword evidence="2" id="KW-1133">Transmembrane helix</keyword>
<feature type="compositionally biased region" description="Low complexity" evidence="1">
    <location>
        <begin position="268"/>
        <end position="287"/>
    </location>
</feature>
<keyword evidence="2" id="KW-0472">Membrane</keyword>
<evidence type="ECO:0000256" key="2">
    <source>
        <dbReference type="SAM" id="Phobius"/>
    </source>
</evidence>
<accession>A0A9D4SGD5</accession>
<gene>
    <name evidence="3" type="ORF">HUG17_8396</name>
</gene>
<organism evidence="3">
    <name type="scientific">Dermatophagoides farinae</name>
    <name type="common">American house dust mite</name>
    <dbReference type="NCBI Taxonomy" id="6954"/>
    <lineage>
        <taxon>Eukaryota</taxon>
        <taxon>Metazoa</taxon>
        <taxon>Ecdysozoa</taxon>
        <taxon>Arthropoda</taxon>
        <taxon>Chelicerata</taxon>
        <taxon>Arachnida</taxon>
        <taxon>Acari</taxon>
        <taxon>Acariformes</taxon>
        <taxon>Sarcoptiformes</taxon>
        <taxon>Astigmata</taxon>
        <taxon>Psoroptidia</taxon>
        <taxon>Analgoidea</taxon>
        <taxon>Pyroglyphidae</taxon>
        <taxon>Dermatophagoidinae</taxon>
        <taxon>Dermatophagoides</taxon>
    </lineage>
</organism>
<evidence type="ECO:0000256" key="1">
    <source>
        <dbReference type="SAM" id="MobiDB-lite"/>
    </source>
</evidence>
<feature type="region of interest" description="Disordered" evidence="1">
    <location>
        <begin position="1"/>
        <end position="29"/>
    </location>
</feature>
<reference evidence="3" key="2">
    <citation type="journal article" date="2021" name="World Allergy Organ. J.">
        <title>Chromosome-level assembly of Dermatophagoides farinae genome and transcriptome reveals two novel allergens Der f 37 and Der f 39.</title>
        <authorList>
            <person name="Chen J."/>
            <person name="Cai Z."/>
            <person name="Fan D."/>
            <person name="Hu J."/>
            <person name="Hou Y."/>
            <person name="He Y."/>
            <person name="Zhang Z."/>
            <person name="Zhao Z."/>
            <person name="Gao P."/>
            <person name="Hu W."/>
            <person name="Sun J."/>
            <person name="Li J."/>
            <person name="Ji K."/>
        </authorList>
    </citation>
    <scope>NUCLEOTIDE SEQUENCE</scope>
    <source>
        <strain evidence="3">JKM2019</strain>
    </source>
</reference>
<keyword evidence="2" id="KW-0812">Transmembrane</keyword>
<sequence length="305" mass="35395">MEMKTKKKRQRQRKRRITESQRNNKMTTTTTTTAKISICQCQKIMENNNHHHHYNHGLLCHLIDNSNDNDHQQNPDNSTILYNTSIQSIFGSRYFQKQQQRQRQQQLFILPSSSSTATSISDHCFRFLSTTIIYFHHSLFIDLNISDQKRRKSFIHQPLLRQIQRKMWIRQQYLLLLSSLFLSVFCFGFVFSSITSPSSFTFSSIQNSNQKEDFNISGKQQQQQHSFVNDNVDYVMHSPRTVQTKYGALQGIVITFVRYNDDDDDKSSTSTSTSSNQNHNNSSSTSSIPPPPPQPIITLSPVEAF</sequence>
<proteinExistence type="predicted"/>
<feature type="compositionally biased region" description="Low complexity" evidence="1">
    <location>
        <begin position="296"/>
        <end position="305"/>
    </location>
</feature>
<name>A0A9D4SGD5_DERFA</name>
<protein>
    <submittedName>
        <fullName evidence="3">Uncharacterized protein</fullName>
    </submittedName>
</protein>
<feature type="compositionally biased region" description="Basic residues" evidence="1">
    <location>
        <begin position="1"/>
        <end position="16"/>
    </location>
</feature>
<dbReference type="AlphaFoldDB" id="A0A9D4SGD5"/>
<feature type="transmembrane region" description="Helical" evidence="2">
    <location>
        <begin position="173"/>
        <end position="194"/>
    </location>
</feature>
<reference evidence="3" key="1">
    <citation type="submission" date="2020-06" db="EMBL/GenBank/DDBJ databases">
        <authorList>
            <person name="Ji K."/>
            <person name="Li J."/>
        </authorList>
    </citation>
    <scope>NUCLEOTIDE SEQUENCE</scope>
    <source>
        <strain evidence="3">JKM2019</strain>
        <tissue evidence="3">Whole body</tissue>
    </source>
</reference>
<feature type="region of interest" description="Disordered" evidence="1">
    <location>
        <begin position="263"/>
        <end position="305"/>
    </location>
</feature>
<dbReference type="EMBL" id="SDOV01000005">
    <property type="protein sequence ID" value="KAH7640927.1"/>
    <property type="molecule type" value="Genomic_DNA"/>
</dbReference>